<keyword evidence="7 20" id="KW-0679">Respiratory chain</keyword>
<keyword evidence="6 19" id="KW-0349">Heme</keyword>
<protein>
    <recommendedName>
        <fullName evidence="4 20">Cytochrome b</fullName>
    </recommendedName>
</protein>
<dbReference type="InterPro" id="IPR027387">
    <property type="entry name" value="Cytb/b6-like_sf"/>
</dbReference>
<evidence type="ECO:0000256" key="2">
    <source>
        <dbReference type="ARBA" id="ARBA00004448"/>
    </source>
</evidence>
<feature type="binding site" description="axial binding residue" evidence="19">
    <location>
        <position position="97"/>
    </location>
    <ligand>
        <name>heme b</name>
        <dbReference type="ChEBI" id="CHEBI:60344"/>
        <label>b566</label>
    </ligand>
    <ligandPart>
        <name>Fe</name>
        <dbReference type="ChEBI" id="CHEBI:18248"/>
    </ligandPart>
</feature>
<evidence type="ECO:0000256" key="15">
    <source>
        <dbReference type="ARBA" id="ARBA00023128"/>
    </source>
</evidence>
<feature type="transmembrane region" description="Helical" evidence="20">
    <location>
        <begin position="33"/>
        <end position="56"/>
    </location>
</feature>
<keyword evidence="12 20" id="KW-1133">Transmembrane helix</keyword>
<dbReference type="GO" id="GO:0045275">
    <property type="term" value="C:respiratory chain complex III"/>
    <property type="evidence" value="ECO:0007669"/>
    <property type="project" value="InterPro"/>
</dbReference>
<dbReference type="InterPro" id="IPR005797">
    <property type="entry name" value="Cyt_b/b6_N"/>
</dbReference>
<evidence type="ECO:0000256" key="17">
    <source>
        <dbReference type="ARBA" id="ARBA00061233"/>
    </source>
</evidence>
<keyword evidence="11 20" id="KW-0249">Electron transport</keyword>
<dbReference type="InterPro" id="IPR016174">
    <property type="entry name" value="Di-haem_cyt_TM"/>
</dbReference>
<keyword evidence="15 20" id="KW-0496">Mitochondrion</keyword>
<feature type="binding site" description="axial binding residue" evidence="19">
    <location>
        <position position="83"/>
    </location>
    <ligand>
        <name>heme b</name>
        <dbReference type="ChEBI" id="CHEBI:60344"/>
        <label>b562</label>
    </ligand>
    <ligandPart>
        <name>Fe</name>
        <dbReference type="ChEBI" id="CHEBI:18248"/>
    </ligandPart>
</feature>
<dbReference type="PANTHER" id="PTHR19271">
    <property type="entry name" value="CYTOCHROME B"/>
    <property type="match status" value="1"/>
</dbReference>
<evidence type="ECO:0000256" key="1">
    <source>
        <dbReference type="ARBA" id="ARBA00002566"/>
    </source>
</evidence>
<evidence type="ECO:0000256" key="20">
    <source>
        <dbReference type="RuleBase" id="RU362117"/>
    </source>
</evidence>
<dbReference type="InterPro" id="IPR048259">
    <property type="entry name" value="Cytochrome_b_N_euk/bac"/>
</dbReference>
<dbReference type="Pfam" id="PF00032">
    <property type="entry name" value="Cytochrom_B_C"/>
    <property type="match status" value="1"/>
</dbReference>
<accession>A0A6B9MI40</accession>
<dbReference type="InterPro" id="IPR048260">
    <property type="entry name" value="Cytochrome_b_C_euk/bac"/>
</dbReference>
<feature type="binding site" description="axial binding residue" evidence="19">
    <location>
        <position position="196"/>
    </location>
    <ligand>
        <name>heme b</name>
        <dbReference type="ChEBI" id="CHEBI:60344"/>
        <label>b566</label>
    </ligand>
    <ligandPart>
        <name>Fe</name>
        <dbReference type="ChEBI" id="CHEBI:18248"/>
    </ligandPart>
</feature>
<comment type="function">
    <text evidence="1 20">Component of the ubiquinol-cytochrome c reductase complex (complex III or cytochrome b-c1 complex) that is part of the mitochondrial respiratory chain. The b-c1 complex mediates electron transfer from ubiquinol to cytochrome c. Contributes to the generation of a proton gradient across the mitochondrial membrane that is then used for ATP synthesis.</text>
</comment>
<dbReference type="CDD" id="cd00290">
    <property type="entry name" value="cytochrome_b_C"/>
    <property type="match status" value="1"/>
</dbReference>
<feature type="binding site" evidence="18">
    <location>
        <position position="201"/>
    </location>
    <ligand>
        <name>a ubiquinone</name>
        <dbReference type="ChEBI" id="CHEBI:16389"/>
    </ligand>
</feature>
<dbReference type="GO" id="GO:0016491">
    <property type="term" value="F:oxidoreductase activity"/>
    <property type="evidence" value="ECO:0007669"/>
    <property type="project" value="UniProtKB-UniRule"/>
</dbReference>
<dbReference type="InterPro" id="IPR005798">
    <property type="entry name" value="Cyt_b/b6_C"/>
</dbReference>
<dbReference type="InterPro" id="IPR036150">
    <property type="entry name" value="Cyt_b/b6_C_sf"/>
</dbReference>
<evidence type="ECO:0000313" key="23">
    <source>
        <dbReference type="EMBL" id="QHD18583.1"/>
    </source>
</evidence>
<evidence type="ECO:0000256" key="8">
    <source>
        <dbReference type="ARBA" id="ARBA00022692"/>
    </source>
</evidence>
<feature type="transmembrane region" description="Helical" evidence="20">
    <location>
        <begin position="113"/>
        <end position="133"/>
    </location>
</feature>
<evidence type="ECO:0000256" key="11">
    <source>
        <dbReference type="ARBA" id="ARBA00022982"/>
    </source>
</evidence>
<proteinExistence type="inferred from homology"/>
<keyword evidence="8 20" id="KW-0812">Transmembrane</keyword>
<dbReference type="SUPFAM" id="SSF81648">
    <property type="entry name" value="a domain/subunit of cytochrome bc1 complex (Ubiquinol-cytochrome c reductase)"/>
    <property type="match status" value="1"/>
</dbReference>
<dbReference type="GO" id="GO:0046872">
    <property type="term" value="F:metal ion binding"/>
    <property type="evidence" value="ECO:0007669"/>
    <property type="project" value="UniProtKB-UniRule"/>
</dbReference>
<feature type="transmembrane region" description="Helical" evidence="20">
    <location>
        <begin position="77"/>
        <end position="98"/>
    </location>
</feature>
<evidence type="ECO:0000256" key="5">
    <source>
        <dbReference type="ARBA" id="ARBA00022448"/>
    </source>
</evidence>
<evidence type="ECO:0000259" key="21">
    <source>
        <dbReference type="PROSITE" id="PS51002"/>
    </source>
</evidence>
<dbReference type="Gene3D" id="1.20.810.10">
    <property type="entry name" value="Cytochrome Bc1 Complex, Chain C"/>
    <property type="match status" value="1"/>
</dbReference>
<dbReference type="PANTHER" id="PTHR19271:SF16">
    <property type="entry name" value="CYTOCHROME B"/>
    <property type="match status" value="1"/>
</dbReference>
<dbReference type="PROSITE" id="PS51003">
    <property type="entry name" value="CYTB_CTER"/>
    <property type="match status" value="1"/>
</dbReference>
<feature type="transmembrane region" description="Helical" evidence="20">
    <location>
        <begin position="229"/>
        <end position="250"/>
    </location>
</feature>
<evidence type="ECO:0000256" key="14">
    <source>
        <dbReference type="ARBA" id="ARBA00023075"/>
    </source>
</evidence>
<comment type="subunit">
    <text evidence="3">The cytochrome bc1 complex contains 3 respiratory subunits (MT-CYB, CYC1 and UQCRFS1), 2 core proteins (UQCRC1 and UQCRC2) and probably 6 low-molecular weight proteins.</text>
</comment>
<evidence type="ECO:0000256" key="12">
    <source>
        <dbReference type="ARBA" id="ARBA00022989"/>
    </source>
</evidence>
<dbReference type="Pfam" id="PF00033">
    <property type="entry name" value="Cytochrome_B"/>
    <property type="match status" value="1"/>
</dbReference>
<dbReference type="CDD" id="cd00284">
    <property type="entry name" value="Cytochrome_b_N"/>
    <property type="match status" value="1"/>
</dbReference>
<keyword evidence="9 19" id="KW-0479">Metal-binding</keyword>
<dbReference type="EMBL" id="MK239310">
    <property type="protein sequence ID" value="QHD18583.1"/>
    <property type="molecule type" value="Genomic_DNA"/>
</dbReference>
<dbReference type="InterPro" id="IPR030689">
    <property type="entry name" value="Cytochrome_b"/>
</dbReference>
<sequence length="378" mass="42052">MTSLRKSHPLLKIANSALVDLPTPSNISAMWNFGSLLGLCLIIQILTGLFLAMHYTADTATAFSSVAHICRDVNYGWLIRNVHANGASFVFICIYLHIGRGLYYGSYLYKETWNVGVVLLLLVMATAFVGYVLPWGQMSFWGATVITNLLSAVPYVGNTLVQWIWGGFSVDNATLNRFFAFHFLLPFIVAAATMVHLLFLHETGSNNPLGVTSNVDKVSFHPYYSYKDLLGFAILLISLSALALFLPNILGDPDNFTPANPLVTPPHIKPEWYFLFAYAILRSIPNKLGGVLALLFSILVLLLVPMLHTSKRRSMTFRPLSQLLFWTLIADVLVLTWIGGMPVEDPYVVIGQIASLLYFLLFLVLMPLAGLLENKFIE</sequence>
<dbReference type="GO" id="GO:0008121">
    <property type="term" value="F:quinol-cytochrome-c reductase activity"/>
    <property type="evidence" value="ECO:0007669"/>
    <property type="project" value="InterPro"/>
</dbReference>
<reference evidence="23" key="1">
    <citation type="journal article" date="2019" name="Neotrop. Ichthyol.">
        <title>The South American and Australian percichthyids and perciliids. What is new about them?</title>
        <authorList>
            <person name="Arratia G."/>
            <person name="Quezada-Romegialli C."/>
        </authorList>
    </citation>
    <scope>NUCLEOTIDE SEQUENCE</scope>
</reference>
<evidence type="ECO:0000256" key="13">
    <source>
        <dbReference type="ARBA" id="ARBA00023004"/>
    </source>
</evidence>
<comment type="cofactor">
    <cofactor evidence="19">
        <name>heme</name>
        <dbReference type="ChEBI" id="CHEBI:30413"/>
    </cofactor>
    <text evidence="19">Binds 2 heme groups non-covalently.</text>
</comment>
<gene>
    <name evidence="23" type="primary">CYTB</name>
</gene>
<feature type="transmembrane region" description="Helical" evidence="20">
    <location>
        <begin position="145"/>
        <end position="166"/>
    </location>
</feature>
<evidence type="ECO:0000256" key="4">
    <source>
        <dbReference type="ARBA" id="ARBA00013531"/>
    </source>
</evidence>
<evidence type="ECO:0000256" key="16">
    <source>
        <dbReference type="ARBA" id="ARBA00023136"/>
    </source>
</evidence>
<comment type="cofactor">
    <cofactor evidence="20">
        <name>heme b</name>
        <dbReference type="ChEBI" id="CHEBI:60344"/>
    </cofactor>
    <text evidence="20">Binds 2 heme groups non-covalently.</text>
</comment>
<feature type="domain" description="Cytochrome b/b6 N-terminal region profile" evidence="21">
    <location>
        <begin position="1"/>
        <end position="209"/>
    </location>
</feature>
<name>A0A6B9MI40_9TELE</name>
<feature type="domain" description="Cytochrome b/b6 C-terminal region profile" evidence="22">
    <location>
        <begin position="210"/>
        <end position="378"/>
    </location>
</feature>
<dbReference type="AlphaFoldDB" id="A0A6B9MI40"/>
<feature type="transmembrane region" description="Helical" evidence="20">
    <location>
        <begin position="347"/>
        <end position="372"/>
    </location>
</feature>
<dbReference type="GO" id="GO:0006122">
    <property type="term" value="P:mitochondrial electron transport, ubiquinol to cytochrome c"/>
    <property type="evidence" value="ECO:0007669"/>
    <property type="project" value="TreeGrafter"/>
</dbReference>
<keyword evidence="14" id="KW-0830">Ubiquinone</keyword>
<geneLocation type="mitochondrion" evidence="23"/>
<evidence type="ECO:0000256" key="6">
    <source>
        <dbReference type="ARBA" id="ARBA00022617"/>
    </source>
</evidence>
<organism evidence="23">
    <name type="scientific">Percilia gillissi</name>
    <dbReference type="NCBI Taxonomy" id="364157"/>
    <lineage>
        <taxon>Eukaryota</taxon>
        <taxon>Metazoa</taxon>
        <taxon>Chordata</taxon>
        <taxon>Craniata</taxon>
        <taxon>Vertebrata</taxon>
        <taxon>Euteleostomi</taxon>
        <taxon>Actinopterygii</taxon>
        <taxon>Neopterygii</taxon>
        <taxon>Teleostei</taxon>
        <taxon>Neoteleostei</taxon>
        <taxon>Acanthomorphata</taxon>
        <taxon>Eupercaria</taxon>
        <taxon>Centrarchiformes</taxon>
        <taxon>Percichthyoidei</taxon>
        <taxon>Percichthyidae</taxon>
        <taxon>Percilia</taxon>
    </lineage>
</organism>
<evidence type="ECO:0000256" key="9">
    <source>
        <dbReference type="ARBA" id="ARBA00022723"/>
    </source>
</evidence>
<comment type="subcellular location">
    <subcellularLocation>
        <location evidence="2">Mitochondrion inner membrane</location>
        <topology evidence="2">Multi-pass membrane protein</topology>
    </subcellularLocation>
</comment>
<keyword evidence="10" id="KW-0999">Mitochondrion inner membrane</keyword>
<keyword evidence="13 19" id="KW-0408">Iron</keyword>
<dbReference type="SUPFAM" id="SSF81342">
    <property type="entry name" value="Transmembrane di-heme cytochromes"/>
    <property type="match status" value="1"/>
</dbReference>
<dbReference type="PIRSF" id="PIRSF038885">
    <property type="entry name" value="COB"/>
    <property type="match status" value="1"/>
</dbReference>
<dbReference type="PROSITE" id="PS51002">
    <property type="entry name" value="CYTB_NTER"/>
    <property type="match status" value="1"/>
</dbReference>
<evidence type="ECO:0000256" key="7">
    <source>
        <dbReference type="ARBA" id="ARBA00022660"/>
    </source>
</evidence>
<evidence type="ECO:0000256" key="19">
    <source>
        <dbReference type="PIRSR" id="PIRSR038885-2"/>
    </source>
</evidence>
<evidence type="ECO:0000256" key="10">
    <source>
        <dbReference type="ARBA" id="ARBA00022792"/>
    </source>
</evidence>
<feature type="binding site" description="axial binding residue" evidence="19">
    <location>
        <position position="182"/>
    </location>
    <ligand>
        <name>heme b</name>
        <dbReference type="ChEBI" id="CHEBI:60344"/>
        <label>b562</label>
    </ligand>
    <ligandPart>
        <name>Fe</name>
        <dbReference type="ChEBI" id="CHEBI:18248"/>
    </ligandPart>
</feature>
<dbReference type="FunFam" id="1.20.810.10:FF:000002">
    <property type="entry name" value="Cytochrome b"/>
    <property type="match status" value="1"/>
</dbReference>
<evidence type="ECO:0000256" key="3">
    <source>
        <dbReference type="ARBA" id="ARBA00011660"/>
    </source>
</evidence>
<comment type="similarity">
    <text evidence="17 20">Belongs to the cytochrome b family.</text>
</comment>
<keyword evidence="5 20" id="KW-0813">Transport</keyword>
<feature type="transmembrane region" description="Helical" evidence="20">
    <location>
        <begin position="320"/>
        <end position="341"/>
    </location>
</feature>
<evidence type="ECO:0000259" key="22">
    <source>
        <dbReference type="PROSITE" id="PS51003"/>
    </source>
</evidence>
<feature type="transmembrane region" description="Helical" evidence="20">
    <location>
        <begin position="288"/>
        <end position="308"/>
    </location>
</feature>
<evidence type="ECO:0000256" key="18">
    <source>
        <dbReference type="PIRSR" id="PIRSR038885-1"/>
    </source>
</evidence>
<feature type="transmembrane region" description="Helical" evidence="20">
    <location>
        <begin position="178"/>
        <end position="200"/>
    </location>
</feature>
<dbReference type="GO" id="GO:0005743">
    <property type="term" value="C:mitochondrial inner membrane"/>
    <property type="evidence" value="ECO:0007669"/>
    <property type="project" value="UniProtKB-SubCell"/>
</dbReference>
<keyword evidence="16 20" id="KW-0472">Membrane</keyword>